<evidence type="ECO:0000313" key="1">
    <source>
        <dbReference type="EMBL" id="PWN48466.1"/>
    </source>
</evidence>
<organism evidence="1 2">
    <name type="scientific">Violaceomyces palustris</name>
    <dbReference type="NCBI Taxonomy" id="1673888"/>
    <lineage>
        <taxon>Eukaryota</taxon>
        <taxon>Fungi</taxon>
        <taxon>Dikarya</taxon>
        <taxon>Basidiomycota</taxon>
        <taxon>Ustilaginomycotina</taxon>
        <taxon>Ustilaginomycetes</taxon>
        <taxon>Violaceomycetales</taxon>
        <taxon>Violaceomycetaceae</taxon>
        <taxon>Violaceomyces</taxon>
    </lineage>
</organism>
<dbReference type="Proteomes" id="UP000245626">
    <property type="component" value="Unassembled WGS sequence"/>
</dbReference>
<reference evidence="1 2" key="1">
    <citation type="journal article" date="2018" name="Mol. Biol. Evol.">
        <title>Broad Genomic Sampling Reveals a Smut Pathogenic Ancestry of the Fungal Clade Ustilaginomycotina.</title>
        <authorList>
            <person name="Kijpornyongpan T."/>
            <person name="Mondo S.J."/>
            <person name="Barry K."/>
            <person name="Sandor L."/>
            <person name="Lee J."/>
            <person name="Lipzen A."/>
            <person name="Pangilinan J."/>
            <person name="LaButti K."/>
            <person name="Hainaut M."/>
            <person name="Henrissat B."/>
            <person name="Grigoriev I.V."/>
            <person name="Spatafora J.W."/>
            <person name="Aime M.C."/>
        </authorList>
    </citation>
    <scope>NUCLEOTIDE SEQUENCE [LARGE SCALE GENOMIC DNA]</scope>
    <source>
        <strain evidence="1 2">SA 807</strain>
    </source>
</reference>
<dbReference type="EMBL" id="KZ820198">
    <property type="protein sequence ID" value="PWN48466.1"/>
    <property type="molecule type" value="Genomic_DNA"/>
</dbReference>
<accession>A0ACD0NRM1</accession>
<proteinExistence type="predicted"/>
<sequence length="634" mass="68740">MASSESPTTARGGSVNPMAFCHQCGIDIRPLMTPDPTCPRCNGQFVEVIESEDRHPQASDPLGLGEGFATLPFTFAEFRPASGDSDGTRSMPTNLGDGPAGRQPPEMATLVGRLLEGLGVLPPGPASQQGTRFGASGRATDGRRDSATDQRQQQEQRSRMPGLGQAQFGPVGVRWSVNIHNSSQEGASAQGQRADVSRETWHEAEDHDDLDDGWVDEEPDDRPHGRTSAEDAESRNRETRDGPSRVRHINEVPSFESFFNLGRREQGDGARGRGEEEHVHDDGMGGAGGASDGRFFNYDNRWSGARPEGEQQDYGWSPFGDLLSGLLNGGGRADQTSFVAGPMGMRELLNLMMAGAAGAGRGQFGDYVIGQQGLDDIITQLMEQTQSSNAPPPANEAEIAELERFKRTEEARIQRAKNQECPTCKDDFLPSKTEPDQKNDEDPPEPDLMEEEDQQRQDELISMPCAHIFHEDCLVPWLKTNGTCPVCRVSIVKLKEGDPRARQDQGHAPERDQSSNTTTTSSHADQLPRIPGAFSFDSVLSGGRSDPSLDSVDGGLDQSIGRQGEGEQQFGGGGHGEPAEEMRERVRSAAEGRVASANRARQESPAASPGQDQSVRRGEQSGSRTDWLEPDELD</sequence>
<keyword evidence="2" id="KW-1185">Reference proteome</keyword>
<gene>
    <name evidence="1" type="ORF">IE53DRAFT_370592</name>
</gene>
<protein>
    <submittedName>
        <fullName evidence="1">Uncharacterized protein</fullName>
    </submittedName>
</protein>
<evidence type="ECO:0000313" key="2">
    <source>
        <dbReference type="Proteomes" id="UP000245626"/>
    </source>
</evidence>
<name>A0ACD0NRM1_9BASI</name>